<name>A0A514D2G0_9VIRU</name>
<evidence type="ECO:0000256" key="7">
    <source>
        <dbReference type="ARBA" id="ARBA00035110"/>
    </source>
</evidence>
<dbReference type="Pfam" id="PF03863">
    <property type="entry name" value="Phage_mat-A"/>
    <property type="match status" value="1"/>
</dbReference>
<dbReference type="GO" id="GO:0044423">
    <property type="term" value="C:virion component"/>
    <property type="evidence" value="ECO:0007669"/>
    <property type="project" value="UniProtKB-KW"/>
</dbReference>
<organism evidence="8">
    <name type="scientific">Leviviridae sp</name>
    <dbReference type="NCBI Taxonomy" id="2027243"/>
    <lineage>
        <taxon>Viruses</taxon>
        <taxon>Riboviria</taxon>
        <taxon>Orthornavirae</taxon>
        <taxon>Lenarviricota</taxon>
        <taxon>Leviviricetes</taxon>
        <taxon>Norzivirales</taxon>
        <taxon>Fiersviridae</taxon>
    </lineage>
</organism>
<evidence type="ECO:0000256" key="6">
    <source>
        <dbReference type="ARBA" id="ARBA00023296"/>
    </source>
</evidence>
<protein>
    <recommendedName>
        <fullName evidence="9">Maturation</fullName>
    </recommendedName>
</protein>
<reference evidence="8" key="1">
    <citation type="submission" date="2019-05" db="EMBL/GenBank/DDBJ databases">
        <title>Metatranscriptomic reconstruction reveals RNA viruses with the potential to shape carbon cycling in soil.</title>
        <authorList>
            <person name="Starr E.P."/>
            <person name="Nuccio E."/>
            <person name="Pett-Ridge J."/>
            <person name="Banfield J.F."/>
            <person name="Firestone M.K."/>
        </authorList>
    </citation>
    <scope>NUCLEOTIDE SEQUENCE</scope>
    <source>
        <strain evidence="8">H1_Bulk_29_scaffold_535</strain>
    </source>
</reference>
<evidence type="ECO:0000256" key="5">
    <source>
        <dbReference type="ARBA" id="ARBA00023104"/>
    </source>
</evidence>
<dbReference type="InterPro" id="IPR005563">
    <property type="entry name" value="A_protein"/>
</dbReference>
<keyword evidence="5" id="KW-1175">Viral attachment to host cell pilus</keyword>
<comment type="similarity">
    <text evidence="7">Belongs to the Leviviricetes maturation protein family.</text>
</comment>
<comment type="subcellular location">
    <subcellularLocation>
        <location evidence="1">Virion</location>
    </subcellularLocation>
</comment>
<keyword evidence="3" id="KW-1161">Viral attachment to host cell</keyword>
<gene>
    <name evidence="8" type="ORF">H1Bulk29535_000003</name>
</gene>
<keyword evidence="2" id="KW-0945">Host-virus interaction</keyword>
<accession>A0A514D2G0</accession>
<sequence>MTKYRTGYLLHPDGSAAMRFQRYWEVQSPPYKRPLGYQYSIATIAGGSNLHDGTISYPSCDTLGLGNSSRDKESEVSSLCYGKFVGKLGESSMWANNLHEANQSISGAASRLLQIGRFASALRKGNIVKAAKILGTPVPKKLKGLKAKAKSFGDQFLEFHFGWVPLIQDVHSAMQTLSSPNFDTRNVIATAQVYDYYLDRIDDWAYPWHYVSVVTRQVTWHCKMGARVRISNPNAYLANQLGLVNPASIAWEAVPFSFVADWFGNVGQVLASATDFVGLEIDTTYTTTSLEMHEAGHGYTNRDQDPWDTWYYAGKLFKVGRSAYIASPVLHLKPFHGLSLTRGVTAISLLLQKLK</sequence>
<evidence type="ECO:0000256" key="3">
    <source>
        <dbReference type="ARBA" id="ARBA00022804"/>
    </source>
</evidence>
<evidence type="ECO:0000256" key="4">
    <source>
        <dbReference type="ARBA" id="ARBA00022844"/>
    </source>
</evidence>
<evidence type="ECO:0000313" key="8">
    <source>
        <dbReference type="EMBL" id="QDH87786.1"/>
    </source>
</evidence>
<proteinExistence type="inferred from homology"/>
<evidence type="ECO:0000256" key="1">
    <source>
        <dbReference type="ARBA" id="ARBA00004328"/>
    </source>
</evidence>
<dbReference type="GO" id="GO:0039666">
    <property type="term" value="P:virion attachment to host cell pilus"/>
    <property type="evidence" value="ECO:0007669"/>
    <property type="project" value="UniProtKB-KW"/>
</dbReference>
<keyword evidence="4" id="KW-0946">Virion</keyword>
<evidence type="ECO:0008006" key="9">
    <source>
        <dbReference type="Google" id="ProtNLM"/>
    </source>
</evidence>
<dbReference type="EMBL" id="MN033629">
    <property type="protein sequence ID" value="QDH87786.1"/>
    <property type="molecule type" value="Genomic_RNA"/>
</dbReference>
<evidence type="ECO:0000256" key="2">
    <source>
        <dbReference type="ARBA" id="ARBA00022581"/>
    </source>
</evidence>
<keyword evidence="6" id="KW-1160">Virus entry into host cell</keyword>